<dbReference type="Proteomes" id="UP000181898">
    <property type="component" value="Chromosome"/>
</dbReference>
<protein>
    <submittedName>
        <fullName evidence="7">Lipid A biosynthesis acyltransferase</fullName>
    </submittedName>
</protein>
<evidence type="ECO:0000256" key="1">
    <source>
        <dbReference type="ARBA" id="ARBA00004533"/>
    </source>
</evidence>
<dbReference type="GO" id="GO:0009247">
    <property type="term" value="P:glycolipid biosynthetic process"/>
    <property type="evidence" value="ECO:0007669"/>
    <property type="project" value="UniProtKB-ARBA"/>
</dbReference>
<dbReference type="GO" id="GO:0005886">
    <property type="term" value="C:plasma membrane"/>
    <property type="evidence" value="ECO:0007669"/>
    <property type="project" value="UniProtKB-SubCell"/>
</dbReference>
<sequence>MKFLIFAIVYPIIWITSRLPMSILYLKSDVSFFILYYLIGYRKKVVTSNLKAAFPDKTEKEIKSISKKFFQHFTDLIFESIKSFSISEKEIKKRYQYTNTEIIDKLTKEGKNIALVGSHQANWEWAFGLPLFVDISCLGAYTKIQNKYFEKVIYNSRIRFGYNGCPTGLFNNQLQERFKTKQQSLYMLLSDQSPMPIKTRHWATFLNNFVPVHTGAETIAKKFNLAVVNINTTKIKRGYYTSDLQLITTSPNDFENYDLTEKYLKITEAHIAKQPEFYLWSHKRFKHKGKYDDWLKLKKKTK</sequence>
<gene>
    <name evidence="7" type="ORF">LPB136_01870</name>
</gene>
<dbReference type="KEGG" id="ten:LPB136_01870"/>
<keyword evidence="2" id="KW-1003">Cell membrane</keyword>
<proteinExistence type="predicted"/>
<dbReference type="OrthoDB" id="9801955at2"/>
<dbReference type="EMBL" id="CP018155">
    <property type="protein sequence ID" value="APG64189.1"/>
    <property type="molecule type" value="Genomic_DNA"/>
</dbReference>
<evidence type="ECO:0000256" key="6">
    <source>
        <dbReference type="ARBA" id="ARBA00023315"/>
    </source>
</evidence>
<dbReference type="PANTHER" id="PTHR30606:SF10">
    <property type="entry name" value="PHOSPHATIDYLINOSITOL MANNOSIDE ACYLTRANSFERASE"/>
    <property type="match status" value="1"/>
</dbReference>
<evidence type="ECO:0000256" key="5">
    <source>
        <dbReference type="ARBA" id="ARBA00023136"/>
    </source>
</evidence>
<keyword evidence="5" id="KW-0472">Membrane</keyword>
<dbReference type="InterPro" id="IPR004960">
    <property type="entry name" value="LipA_acyltrans"/>
</dbReference>
<keyword evidence="4 7" id="KW-0808">Transferase</keyword>
<evidence type="ECO:0000256" key="2">
    <source>
        <dbReference type="ARBA" id="ARBA00022475"/>
    </source>
</evidence>
<reference evidence="7 8" key="1">
    <citation type="submission" date="2016-11" db="EMBL/GenBank/DDBJ databases">
        <title>Tenacibaculum sp. LPB0136, isolated from marine environment.</title>
        <authorList>
            <person name="Kim E."/>
            <person name="Yi H."/>
        </authorList>
    </citation>
    <scope>NUCLEOTIDE SEQUENCE [LARGE SCALE GENOMIC DNA]</scope>
    <source>
        <strain evidence="7 8">LPB0136</strain>
    </source>
</reference>
<keyword evidence="8" id="KW-1185">Reference proteome</keyword>
<evidence type="ECO:0000256" key="4">
    <source>
        <dbReference type="ARBA" id="ARBA00022679"/>
    </source>
</evidence>
<keyword evidence="6 7" id="KW-0012">Acyltransferase</keyword>
<dbReference type="GO" id="GO:0016746">
    <property type="term" value="F:acyltransferase activity"/>
    <property type="evidence" value="ECO:0007669"/>
    <property type="project" value="UniProtKB-KW"/>
</dbReference>
<accession>A0A1L3JGE0</accession>
<comment type="subcellular location">
    <subcellularLocation>
        <location evidence="1">Cell inner membrane</location>
    </subcellularLocation>
</comment>
<dbReference type="STRING" id="1850252.LPB136_01870"/>
<name>A0A1L3JGE0_9FLAO</name>
<organism evidence="7 8">
    <name type="scientific">Tenacibaculum todarodis</name>
    <dbReference type="NCBI Taxonomy" id="1850252"/>
    <lineage>
        <taxon>Bacteria</taxon>
        <taxon>Pseudomonadati</taxon>
        <taxon>Bacteroidota</taxon>
        <taxon>Flavobacteriia</taxon>
        <taxon>Flavobacteriales</taxon>
        <taxon>Flavobacteriaceae</taxon>
        <taxon>Tenacibaculum</taxon>
    </lineage>
</organism>
<dbReference type="RefSeq" id="WP_072554513.1">
    <property type="nucleotide sequence ID" value="NZ_CP018155.1"/>
</dbReference>
<dbReference type="Pfam" id="PF03279">
    <property type="entry name" value="Lip_A_acyltrans"/>
    <property type="match status" value="1"/>
</dbReference>
<dbReference type="AlphaFoldDB" id="A0A1L3JGE0"/>
<evidence type="ECO:0000313" key="8">
    <source>
        <dbReference type="Proteomes" id="UP000181898"/>
    </source>
</evidence>
<evidence type="ECO:0000256" key="3">
    <source>
        <dbReference type="ARBA" id="ARBA00022519"/>
    </source>
</evidence>
<evidence type="ECO:0000313" key="7">
    <source>
        <dbReference type="EMBL" id="APG64189.1"/>
    </source>
</evidence>
<dbReference type="CDD" id="cd07984">
    <property type="entry name" value="LPLAT_LABLAT-like"/>
    <property type="match status" value="1"/>
</dbReference>
<keyword evidence="3" id="KW-0997">Cell inner membrane</keyword>
<dbReference type="PANTHER" id="PTHR30606">
    <property type="entry name" value="LIPID A BIOSYNTHESIS LAUROYL ACYLTRANSFERASE"/>
    <property type="match status" value="1"/>
</dbReference>